<evidence type="ECO:0000313" key="1">
    <source>
        <dbReference type="EMBL" id="KAI8441955.1"/>
    </source>
</evidence>
<proteinExistence type="predicted"/>
<keyword evidence="2" id="KW-1185">Reference proteome</keyword>
<gene>
    <name evidence="1" type="ORF">MSG28_005627</name>
</gene>
<reference evidence="1 2" key="1">
    <citation type="journal article" date="2022" name="Genome Biol. Evol.">
        <title>The Spruce Budworm Genome: Reconstructing the Evolutionary History of Antifreeze Proteins.</title>
        <authorList>
            <person name="Beliveau C."/>
            <person name="Gagne P."/>
            <person name="Picq S."/>
            <person name="Vernygora O."/>
            <person name="Keeling C.I."/>
            <person name="Pinkney K."/>
            <person name="Doucet D."/>
            <person name="Wen F."/>
            <person name="Johnston J.S."/>
            <person name="Maaroufi H."/>
            <person name="Boyle B."/>
            <person name="Laroche J."/>
            <person name="Dewar K."/>
            <person name="Juretic N."/>
            <person name="Blackburn G."/>
            <person name="Nisole A."/>
            <person name="Brunet B."/>
            <person name="Brandao M."/>
            <person name="Lumley L."/>
            <person name="Duan J."/>
            <person name="Quan G."/>
            <person name="Lucarotti C.J."/>
            <person name="Roe A.D."/>
            <person name="Sperling F.A.H."/>
            <person name="Levesque R.C."/>
            <person name="Cusson M."/>
        </authorList>
    </citation>
    <scope>NUCLEOTIDE SEQUENCE [LARGE SCALE GENOMIC DNA]</scope>
    <source>
        <strain evidence="1">Glfc:IPQL:Cfum</strain>
    </source>
</reference>
<accession>A0ACC0L048</accession>
<sequence length="254" mass="28912">MQVVTKVHLFRSPFTVCYISEDVCVLPDKEHYKSLGVKSGQPQEYSIGDSTKYKALKLVANALFLQPFVKECLNSEVYRTNVVTYLNERCGNPENETVFLKLILEPPDVEIIDYAWNERILKLVWSRVEIENAFSWLSTLGGAYSALGDYFQDCAEEAGRISLRQYKLSQMLGDDSLGARSRLYSALSYAQKGNLKLSRHIVRNIHAFGRLTHDKRLVRMCQGVWAKLKYLRAIRNNAGSVTKIDSKGYNGKIV</sequence>
<comment type="caution">
    <text evidence="1">The sequence shown here is derived from an EMBL/GenBank/DDBJ whole genome shotgun (WGS) entry which is preliminary data.</text>
</comment>
<dbReference type="Proteomes" id="UP001064048">
    <property type="component" value="Chromosome 9"/>
</dbReference>
<dbReference type="EMBL" id="CM046109">
    <property type="protein sequence ID" value="KAI8441955.1"/>
    <property type="molecule type" value="Genomic_DNA"/>
</dbReference>
<name>A0ACC0L048_CHOFU</name>
<protein>
    <submittedName>
        <fullName evidence="1">Uncharacterized protein</fullName>
    </submittedName>
</protein>
<organism evidence="1 2">
    <name type="scientific">Choristoneura fumiferana</name>
    <name type="common">Spruce budworm moth</name>
    <name type="synonym">Archips fumiferana</name>
    <dbReference type="NCBI Taxonomy" id="7141"/>
    <lineage>
        <taxon>Eukaryota</taxon>
        <taxon>Metazoa</taxon>
        <taxon>Ecdysozoa</taxon>
        <taxon>Arthropoda</taxon>
        <taxon>Hexapoda</taxon>
        <taxon>Insecta</taxon>
        <taxon>Pterygota</taxon>
        <taxon>Neoptera</taxon>
        <taxon>Endopterygota</taxon>
        <taxon>Lepidoptera</taxon>
        <taxon>Glossata</taxon>
        <taxon>Ditrysia</taxon>
        <taxon>Tortricoidea</taxon>
        <taxon>Tortricidae</taxon>
        <taxon>Tortricinae</taxon>
        <taxon>Choristoneura</taxon>
    </lineage>
</organism>
<evidence type="ECO:0000313" key="2">
    <source>
        <dbReference type="Proteomes" id="UP001064048"/>
    </source>
</evidence>